<reference evidence="18" key="1">
    <citation type="journal article" date="2021" name="J Fungi (Basel)">
        <title>Genomic and Metabolomic Analyses of the Marine Fungus Emericellopsis cladophorae: Insights into Saltwater Adaptability Mechanisms and Its Biosynthetic Potential.</title>
        <authorList>
            <person name="Goncalves M.F.M."/>
            <person name="Hilario S."/>
            <person name="Van de Peer Y."/>
            <person name="Esteves A.C."/>
            <person name="Alves A."/>
        </authorList>
    </citation>
    <scope>NUCLEOTIDE SEQUENCE</scope>
    <source>
        <strain evidence="18">MUM 19.33</strain>
    </source>
</reference>
<evidence type="ECO:0000256" key="2">
    <source>
        <dbReference type="ARBA" id="ARBA00004123"/>
    </source>
</evidence>
<dbReference type="InterPro" id="IPR036388">
    <property type="entry name" value="WH-like_DNA-bd_sf"/>
</dbReference>
<dbReference type="Gene3D" id="3.90.1150.220">
    <property type="match status" value="1"/>
</dbReference>
<evidence type="ECO:0000256" key="15">
    <source>
        <dbReference type="RuleBase" id="RU368018"/>
    </source>
</evidence>
<dbReference type="InterPro" id="IPR011513">
    <property type="entry name" value="Nse1"/>
</dbReference>
<sequence>MEGLIDPNYKVGNKAFLQALMARGTMTYEEARPILAAIGNADEGSQEHDEEEITEEIFEEYINLARQAVSLFDYDIRRATHQKTKEHIYALINTTSDPQTQLATTFTADELAFIKRLLVAIFESHNSPRMEVMAITQMQAIKLARPRSRPSQAHDEESTQAPTDRGLKHSEVEDVLSNMTAGGWLEKSREGFYSLSSRALLELRPWLIEEFNSPDAESDEWQPIKTCAACKEIITYGLRCAEPLCNLRLHDICEDAFWRSRGNKNCPKCARAWTGKNYVGERAVTKTAAHERRRTAGGARRSNAAEETTRHAQPNGGYSDDQGVDSDDNS</sequence>
<feature type="region of interest" description="Disordered" evidence="16">
    <location>
        <begin position="144"/>
        <end position="170"/>
    </location>
</feature>
<dbReference type="Gene3D" id="1.10.10.10">
    <property type="entry name" value="Winged helix-like DNA-binding domain superfamily/Winged helix DNA-binding domain"/>
    <property type="match status" value="1"/>
</dbReference>
<dbReference type="CDD" id="cd16493">
    <property type="entry name" value="RING-CH-C4HC3_NSE1"/>
    <property type="match status" value="1"/>
</dbReference>
<keyword evidence="7 15" id="KW-0479">Metal-binding</keyword>
<dbReference type="AlphaFoldDB" id="A0A9P9XYX2"/>
<dbReference type="GO" id="GO:0008270">
    <property type="term" value="F:zinc ion binding"/>
    <property type="evidence" value="ECO:0007669"/>
    <property type="project" value="UniProtKB-KW"/>
</dbReference>
<proteinExistence type="inferred from homology"/>
<dbReference type="GO" id="GO:0000724">
    <property type="term" value="P:double-strand break repair via homologous recombination"/>
    <property type="evidence" value="ECO:0007669"/>
    <property type="project" value="TreeGrafter"/>
</dbReference>
<evidence type="ECO:0000313" key="18">
    <source>
        <dbReference type="EMBL" id="KAI6780417.1"/>
    </source>
</evidence>
<evidence type="ECO:0000256" key="12">
    <source>
        <dbReference type="ARBA" id="ARBA00023172"/>
    </source>
</evidence>
<evidence type="ECO:0000256" key="14">
    <source>
        <dbReference type="ARBA" id="ARBA00023242"/>
    </source>
</evidence>
<comment type="similarity">
    <text evidence="3 15">Belongs to the NSE1 family.</text>
</comment>
<organism evidence="18 19">
    <name type="scientific">Emericellopsis cladophorae</name>
    <dbReference type="NCBI Taxonomy" id="2686198"/>
    <lineage>
        <taxon>Eukaryota</taxon>
        <taxon>Fungi</taxon>
        <taxon>Dikarya</taxon>
        <taxon>Ascomycota</taxon>
        <taxon>Pezizomycotina</taxon>
        <taxon>Sordariomycetes</taxon>
        <taxon>Hypocreomycetidae</taxon>
        <taxon>Hypocreales</taxon>
        <taxon>Bionectriaceae</taxon>
        <taxon>Emericellopsis</taxon>
    </lineage>
</organism>
<dbReference type="EC" id="2.3.2.27" evidence="4 15"/>
<dbReference type="EMBL" id="JAGIXG020000033">
    <property type="protein sequence ID" value="KAI6780417.1"/>
    <property type="molecule type" value="Genomic_DNA"/>
</dbReference>
<accession>A0A9P9XYX2</accession>
<evidence type="ECO:0000256" key="3">
    <source>
        <dbReference type="ARBA" id="ARBA00010258"/>
    </source>
</evidence>
<keyword evidence="12 15" id="KW-0233">DNA recombination</keyword>
<dbReference type="GO" id="GO:0005634">
    <property type="term" value="C:nucleus"/>
    <property type="evidence" value="ECO:0007669"/>
    <property type="project" value="UniProtKB-SubCell"/>
</dbReference>
<keyword evidence="9 15" id="KW-0863">Zinc-finger</keyword>
<keyword evidence="14 15" id="KW-0539">Nucleus</keyword>
<evidence type="ECO:0000256" key="4">
    <source>
        <dbReference type="ARBA" id="ARBA00012483"/>
    </source>
</evidence>
<evidence type="ECO:0000256" key="9">
    <source>
        <dbReference type="ARBA" id="ARBA00022771"/>
    </source>
</evidence>
<evidence type="ECO:0000256" key="10">
    <source>
        <dbReference type="ARBA" id="ARBA00022786"/>
    </source>
</evidence>
<evidence type="ECO:0000256" key="6">
    <source>
        <dbReference type="ARBA" id="ARBA00022679"/>
    </source>
</evidence>
<keyword evidence="10 15" id="KW-0833">Ubl conjugation pathway</keyword>
<keyword evidence="11 15" id="KW-0862">Zinc</keyword>
<evidence type="ECO:0000259" key="17">
    <source>
        <dbReference type="Pfam" id="PF08746"/>
    </source>
</evidence>
<comment type="subcellular location">
    <subcellularLocation>
        <location evidence="2 15">Nucleus</location>
    </subcellularLocation>
</comment>
<dbReference type="Gene3D" id="3.30.40.10">
    <property type="entry name" value="Zinc/RING finger domain, C3HC4 (zinc finger)"/>
    <property type="match status" value="1"/>
</dbReference>
<comment type="subunit">
    <text evidence="15">Component of the Smc5-Smc6 complex.</text>
</comment>
<dbReference type="PANTHER" id="PTHR20973:SF0">
    <property type="entry name" value="NON-STRUCTURAL MAINTENANCE OF CHROMOSOMES ELEMENT 1 HOMOLOG"/>
    <property type="match status" value="1"/>
</dbReference>
<reference evidence="18" key="2">
    <citation type="submission" date="2022-07" db="EMBL/GenBank/DDBJ databases">
        <authorList>
            <person name="Goncalves M.F.M."/>
            <person name="Hilario S."/>
            <person name="Van De Peer Y."/>
            <person name="Esteves A.C."/>
            <person name="Alves A."/>
        </authorList>
    </citation>
    <scope>NUCLEOTIDE SEQUENCE</scope>
    <source>
        <strain evidence="18">MUM 19.33</strain>
    </source>
</reference>
<keyword evidence="19" id="KW-1185">Reference proteome</keyword>
<evidence type="ECO:0000256" key="5">
    <source>
        <dbReference type="ARBA" id="ARBA00019422"/>
    </source>
</evidence>
<dbReference type="OrthoDB" id="185455at2759"/>
<gene>
    <name evidence="18" type="ORF">J7T54_007266</name>
</gene>
<dbReference type="InterPro" id="IPR013083">
    <property type="entry name" value="Znf_RING/FYVE/PHD"/>
</dbReference>
<dbReference type="GO" id="GO:0030915">
    <property type="term" value="C:Smc5-Smc6 complex"/>
    <property type="evidence" value="ECO:0007669"/>
    <property type="project" value="UniProtKB-UniRule"/>
</dbReference>
<evidence type="ECO:0000256" key="16">
    <source>
        <dbReference type="SAM" id="MobiDB-lite"/>
    </source>
</evidence>
<evidence type="ECO:0000256" key="11">
    <source>
        <dbReference type="ARBA" id="ARBA00022833"/>
    </source>
</evidence>
<comment type="caution">
    <text evidence="18">The sequence shown here is derived from an EMBL/GenBank/DDBJ whole genome shotgun (WGS) entry which is preliminary data.</text>
</comment>
<keyword evidence="8 15" id="KW-0227">DNA damage</keyword>
<protein>
    <recommendedName>
        <fullName evidence="5 15">Non-structural maintenance of chromosomes element 1 homolog</fullName>
        <ecNumber evidence="4 15">2.3.2.27</ecNumber>
    </recommendedName>
</protein>
<dbReference type="RefSeq" id="XP_051361273.1">
    <property type="nucleotide sequence ID" value="XM_051507553.1"/>
</dbReference>
<dbReference type="Pfam" id="PF08746">
    <property type="entry name" value="zf-RING-like"/>
    <property type="match status" value="1"/>
</dbReference>
<evidence type="ECO:0000256" key="8">
    <source>
        <dbReference type="ARBA" id="ARBA00022763"/>
    </source>
</evidence>
<evidence type="ECO:0000256" key="7">
    <source>
        <dbReference type="ARBA" id="ARBA00022723"/>
    </source>
</evidence>
<dbReference type="Proteomes" id="UP001055219">
    <property type="component" value="Unassembled WGS sequence"/>
</dbReference>
<name>A0A9P9XYX2_9HYPO</name>
<feature type="domain" description="Non-structural maintenance of chromosomes element 1 RING C4HC3-type" evidence="17">
    <location>
        <begin position="227"/>
        <end position="269"/>
    </location>
</feature>
<comment type="function">
    <text evidence="15">Acts in a DNA repair pathway for removal of UV-induced DNA damage that is distinct from classical nucleotide excision repair and in repair of ionizing radiation damage. Functions in homologous recombination repair of DNA double strand breaks and in recovery of stalled replication forks.</text>
</comment>
<evidence type="ECO:0000256" key="1">
    <source>
        <dbReference type="ARBA" id="ARBA00000900"/>
    </source>
</evidence>
<dbReference type="GeneID" id="75833742"/>
<keyword evidence="6 15" id="KW-0808">Transferase</keyword>
<dbReference type="Pfam" id="PF07574">
    <property type="entry name" value="SMC_Nse1"/>
    <property type="match status" value="1"/>
</dbReference>
<dbReference type="PANTHER" id="PTHR20973">
    <property type="entry name" value="NON-SMC ELEMENT 1-RELATED"/>
    <property type="match status" value="1"/>
</dbReference>
<keyword evidence="13 15" id="KW-0234">DNA repair</keyword>
<dbReference type="GO" id="GO:0061630">
    <property type="term" value="F:ubiquitin protein ligase activity"/>
    <property type="evidence" value="ECO:0007669"/>
    <property type="project" value="UniProtKB-EC"/>
</dbReference>
<comment type="catalytic activity">
    <reaction evidence="1 15">
        <text>S-ubiquitinyl-[E2 ubiquitin-conjugating enzyme]-L-cysteine + [acceptor protein]-L-lysine = [E2 ubiquitin-conjugating enzyme]-L-cysteine + N(6)-ubiquitinyl-[acceptor protein]-L-lysine.</text>
        <dbReference type="EC" id="2.3.2.27"/>
    </reaction>
</comment>
<evidence type="ECO:0000313" key="19">
    <source>
        <dbReference type="Proteomes" id="UP001055219"/>
    </source>
</evidence>
<evidence type="ECO:0000256" key="13">
    <source>
        <dbReference type="ARBA" id="ARBA00023204"/>
    </source>
</evidence>
<feature type="region of interest" description="Disordered" evidence="16">
    <location>
        <begin position="284"/>
        <end position="330"/>
    </location>
</feature>
<dbReference type="InterPro" id="IPR014857">
    <property type="entry name" value="Nse1_RING_C4HC3-type"/>
</dbReference>